<dbReference type="GO" id="GO:0051607">
    <property type="term" value="P:defense response to virus"/>
    <property type="evidence" value="ECO:0007669"/>
    <property type="project" value="UniProtKB-KW"/>
</dbReference>
<keyword evidence="6 9" id="KW-0411">Iron-sulfur</keyword>
<evidence type="ECO:0000256" key="4">
    <source>
        <dbReference type="ARBA" id="ARBA00022839"/>
    </source>
</evidence>
<comment type="similarity">
    <text evidence="9">Belongs to the CRISPR-associated exonuclease Cas4 family.</text>
</comment>
<dbReference type="GO" id="GO:0051536">
    <property type="term" value="F:iron-sulfur cluster binding"/>
    <property type="evidence" value="ECO:0007669"/>
    <property type="project" value="UniProtKB-KW"/>
</dbReference>
<dbReference type="NCBIfam" id="TIGR00372">
    <property type="entry name" value="cas4"/>
    <property type="match status" value="1"/>
</dbReference>
<dbReference type="EC" id="3.1.12.1" evidence="9"/>
<gene>
    <name evidence="11" type="primary">cas4</name>
    <name evidence="11" type="ORF">FWJ32_04295</name>
</gene>
<evidence type="ECO:0000313" key="12">
    <source>
        <dbReference type="Proteomes" id="UP000322976"/>
    </source>
</evidence>
<name>A0A5D8QDY0_9THEO</name>
<evidence type="ECO:0000256" key="5">
    <source>
        <dbReference type="ARBA" id="ARBA00023004"/>
    </source>
</evidence>
<dbReference type="RefSeq" id="WP_149544739.1">
    <property type="nucleotide sequence ID" value="NZ_VTPS01000004.1"/>
</dbReference>
<sequence length="169" mass="20134">MDKEEEVRVNGTLVWYYNVCEREAWLMSHGVTPDQSDANVEMGRFIHEKSYRRETKEVSTSGIKIDILRKEDGQLVIGELKKSSRFKEITKWQLKFYMYELEKQGIKARGELLFPEEKRKEQVFLTQEDRLRLDNQIKEILRLVYQSEPPEPIKIAFCKNCAYAEFCWA</sequence>
<dbReference type="AlphaFoldDB" id="A0A5D8QDY0"/>
<dbReference type="InterPro" id="IPR011604">
    <property type="entry name" value="PDDEXK-like_dom_sf"/>
</dbReference>
<dbReference type="GO" id="GO:0004527">
    <property type="term" value="F:exonuclease activity"/>
    <property type="evidence" value="ECO:0007669"/>
    <property type="project" value="UniProtKB-KW"/>
</dbReference>
<dbReference type="PANTHER" id="PTHR37168">
    <property type="entry name" value="CRISPR-ASSOCIATED EXONUCLEASE CAS4"/>
    <property type="match status" value="1"/>
</dbReference>
<proteinExistence type="inferred from homology"/>
<keyword evidence="4 9" id="KW-0269">Exonuclease</keyword>
<keyword evidence="3 9" id="KW-0378">Hydrolase</keyword>
<evidence type="ECO:0000313" key="11">
    <source>
        <dbReference type="EMBL" id="TZE82825.1"/>
    </source>
</evidence>
<keyword evidence="5 9" id="KW-0408">Iron</keyword>
<comment type="caution">
    <text evidence="11">The sequence shown here is derived from an EMBL/GenBank/DDBJ whole genome shotgun (WGS) entry which is preliminary data.</text>
</comment>
<organism evidence="11 12">
    <name type="scientific">Calorimonas adulescens</name>
    <dbReference type="NCBI Taxonomy" id="2606906"/>
    <lineage>
        <taxon>Bacteria</taxon>
        <taxon>Bacillati</taxon>
        <taxon>Bacillota</taxon>
        <taxon>Clostridia</taxon>
        <taxon>Thermoanaerobacterales</taxon>
        <taxon>Thermoanaerobacteraceae</taxon>
        <taxon>Calorimonas</taxon>
    </lineage>
</organism>
<evidence type="ECO:0000259" key="10">
    <source>
        <dbReference type="Pfam" id="PF01930"/>
    </source>
</evidence>
<keyword evidence="2 9" id="KW-0479">Metal-binding</keyword>
<dbReference type="InterPro" id="IPR013343">
    <property type="entry name" value="CRISPR-assoc_prot_Cas4"/>
</dbReference>
<evidence type="ECO:0000256" key="8">
    <source>
        <dbReference type="ARBA" id="ARBA00023211"/>
    </source>
</evidence>
<keyword evidence="1 9" id="KW-0540">Nuclease</keyword>
<feature type="domain" description="DUF83" evidence="10">
    <location>
        <begin position="10"/>
        <end position="169"/>
    </location>
</feature>
<keyword evidence="7 9" id="KW-0051">Antiviral defense</keyword>
<keyword evidence="8 9" id="KW-0464">Manganese</keyword>
<dbReference type="Pfam" id="PF01930">
    <property type="entry name" value="Cas_Cas4"/>
    <property type="match status" value="1"/>
</dbReference>
<dbReference type="Gene3D" id="3.90.320.10">
    <property type="match status" value="1"/>
</dbReference>
<comment type="function">
    <text evidence="9">CRISPR (clustered regularly interspaced short palindromic repeat) is an adaptive immune system that provides protection against mobile genetic elements (viruses, transposable elements and conjugative plasmids). CRISPR clusters contain sequences complementary to antecedent mobile elements and target invading nucleic acids. CRISPR clusters are transcribed and processed into CRISPR RNA (crRNA).</text>
</comment>
<evidence type="ECO:0000256" key="2">
    <source>
        <dbReference type="ARBA" id="ARBA00022723"/>
    </source>
</evidence>
<dbReference type="PANTHER" id="PTHR37168:SF2">
    <property type="entry name" value="CRISPR-ASSOCIATED EXONUCLEASE CAS4"/>
    <property type="match status" value="1"/>
</dbReference>
<protein>
    <recommendedName>
        <fullName evidence="9">CRISPR-associated exonuclease Cas4</fullName>
        <ecNumber evidence="9">3.1.12.1</ecNumber>
    </recommendedName>
</protein>
<comment type="cofactor">
    <cofactor evidence="9">
        <name>Mg(2+)</name>
        <dbReference type="ChEBI" id="CHEBI:18420"/>
    </cofactor>
    <cofactor evidence="9">
        <name>Mn(2+)</name>
        <dbReference type="ChEBI" id="CHEBI:29035"/>
    </cofactor>
    <text evidence="9">Mg(2+) or Mn(2+) required for ssDNA cleavage activity.</text>
</comment>
<evidence type="ECO:0000256" key="1">
    <source>
        <dbReference type="ARBA" id="ARBA00022722"/>
    </source>
</evidence>
<accession>A0A5D8QDY0</accession>
<dbReference type="InterPro" id="IPR022765">
    <property type="entry name" value="Dna2/Cas4_DUF83"/>
</dbReference>
<evidence type="ECO:0000256" key="7">
    <source>
        <dbReference type="ARBA" id="ARBA00023118"/>
    </source>
</evidence>
<reference evidence="11 12" key="1">
    <citation type="submission" date="2019-08" db="EMBL/GenBank/DDBJ databases">
        <title>Calorimonas adulescens gen. nov., sp. nov., an anaerobic thermophilic bacterium from Sakhalin hot spring.</title>
        <authorList>
            <person name="Khomyakova M.A."/>
            <person name="Merkel A.Y."/>
            <person name="Novikov A."/>
            <person name="Bonch-Osmolovskaya E.A."/>
            <person name="Slobodkin A.I."/>
        </authorList>
    </citation>
    <scope>NUCLEOTIDE SEQUENCE [LARGE SCALE GENOMIC DNA]</scope>
    <source>
        <strain evidence="11 12">A05MB</strain>
    </source>
</reference>
<evidence type="ECO:0000256" key="3">
    <source>
        <dbReference type="ARBA" id="ARBA00022801"/>
    </source>
</evidence>
<evidence type="ECO:0000256" key="9">
    <source>
        <dbReference type="RuleBase" id="RU365022"/>
    </source>
</evidence>
<dbReference type="Proteomes" id="UP000322976">
    <property type="component" value="Unassembled WGS sequence"/>
</dbReference>
<comment type="cofactor">
    <cofactor evidence="9">
        <name>iron-sulfur cluster</name>
        <dbReference type="ChEBI" id="CHEBI:30408"/>
    </cofactor>
</comment>
<evidence type="ECO:0000256" key="6">
    <source>
        <dbReference type="ARBA" id="ARBA00023014"/>
    </source>
</evidence>
<dbReference type="EMBL" id="VTPS01000004">
    <property type="protein sequence ID" value="TZE82825.1"/>
    <property type="molecule type" value="Genomic_DNA"/>
</dbReference>
<dbReference type="GO" id="GO:0046872">
    <property type="term" value="F:metal ion binding"/>
    <property type="evidence" value="ECO:0007669"/>
    <property type="project" value="UniProtKB-KW"/>
</dbReference>
<keyword evidence="12" id="KW-1185">Reference proteome</keyword>